<sequence>MISNWFVNNTGLIFAVSITVYTILVLILFFVLKKLKPEKFQPAEKLEPLGVNPRQITFLDCSCFYQICPCGYISLRQLLRKCCPIEITLHEVATCECIRPAIQGNIPYRVNFVCCTV</sequence>
<dbReference type="WBParaSite" id="PS1159_v2.g17904.t1">
    <property type="protein sequence ID" value="PS1159_v2.g17904.t1"/>
    <property type="gene ID" value="PS1159_v2.g17904"/>
</dbReference>
<accession>A0AC35FIM5</accession>
<organism evidence="1 2">
    <name type="scientific">Panagrolaimus sp. PS1159</name>
    <dbReference type="NCBI Taxonomy" id="55785"/>
    <lineage>
        <taxon>Eukaryota</taxon>
        <taxon>Metazoa</taxon>
        <taxon>Ecdysozoa</taxon>
        <taxon>Nematoda</taxon>
        <taxon>Chromadorea</taxon>
        <taxon>Rhabditida</taxon>
        <taxon>Tylenchina</taxon>
        <taxon>Panagrolaimomorpha</taxon>
        <taxon>Panagrolaimoidea</taxon>
        <taxon>Panagrolaimidae</taxon>
        <taxon>Panagrolaimus</taxon>
    </lineage>
</organism>
<evidence type="ECO:0000313" key="2">
    <source>
        <dbReference type="WBParaSite" id="PS1159_v2.g17904.t1"/>
    </source>
</evidence>
<evidence type="ECO:0000313" key="1">
    <source>
        <dbReference type="Proteomes" id="UP000887580"/>
    </source>
</evidence>
<proteinExistence type="predicted"/>
<dbReference type="Proteomes" id="UP000887580">
    <property type="component" value="Unplaced"/>
</dbReference>
<reference evidence="2" key="1">
    <citation type="submission" date="2022-11" db="UniProtKB">
        <authorList>
            <consortium name="WormBaseParasite"/>
        </authorList>
    </citation>
    <scope>IDENTIFICATION</scope>
</reference>
<name>A0AC35FIM5_9BILA</name>
<protein>
    <submittedName>
        <fullName evidence="2">Uncharacterized protein</fullName>
    </submittedName>
</protein>